<evidence type="ECO:0000313" key="1">
    <source>
        <dbReference type="EMBL" id="TDO38167.1"/>
    </source>
</evidence>
<organism evidence="1 2">
    <name type="scientific">Paractinoplanes brasiliensis</name>
    <dbReference type="NCBI Taxonomy" id="52695"/>
    <lineage>
        <taxon>Bacteria</taxon>
        <taxon>Bacillati</taxon>
        <taxon>Actinomycetota</taxon>
        <taxon>Actinomycetes</taxon>
        <taxon>Micromonosporales</taxon>
        <taxon>Micromonosporaceae</taxon>
        <taxon>Paractinoplanes</taxon>
    </lineage>
</organism>
<dbReference type="AlphaFoldDB" id="A0A4R6JQB2"/>
<dbReference type="Proteomes" id="UP000294901">
    <property type="component" value="Unassembled WGS sequence"/>
</dbReference>
<name>A0A4R6JQB2_9ACTN</name>
<accession>A0A4R6JQB2</accession>
<proteinExistence type="predicted"/>
<comment type="caution">
    <text evidence="1">The sequence shown here is derived from an EMBL/GenBank/DDBJ whole genome shotgun (WGS) entry which is preliminary data.</text>
</comment>
<dbReference type="EMBL" id="SNWR01000001">
    <property type="protein sequence ID" value="TDO38167.1"/>
    <property type="molecule type" value="Genomic_DNA"/>
</dbReference>
<evidence type="ECO:0000313" key="2">
    <source>
        <dbReference type="Proteomes" id="UP000294901"/>
    </source>
</evidence>
<reference evidence="1 2" key="1">
    <citation type="submission" date="2019-03" db="EMBL/GenBank/DDBJ databases">
        <title>Sequencing the genomes of 1000 actinobacteria strains.</title>
        <authorList>
            <person name="Klenk H.-P."/>
        </authorList>
    </citation>
    <scope>NUCLEOTIDE SEQUENCE [LARGE SCALE GENOMIC DNA]</scope>
    <source>
        <strain evidence="1 2">DSM 43805</strain>
    </source>
</reference>
<gene>
    <name evidence="1" type="ORF">C8E87_1812</name>
</gene>
<dbReference type="OrthoDB" id="3296590at2"/>
<protein>
    <recommendedName>
        <fullName evidence="3">DUF2867 domain-containing protein</fullName>
    </recommendedName>
</protein>
<keyword evidence="2" id="KW-1185">Reference proteome</keyword>
<evidence type="ECO:0008006" key="3">
    <source>
        <dbReference type="Google" id="ProtNLM"/>
    </source>
</evidence>
<dbReference type="RefSeq" id="WP_133872688.1">
    <property type="nucleotide sequence ID" value="NZ_BOMD01000115.1"/>
</dbReference>
<sequence>MTTVSEIDPAPALVTLADLTPVHYRESFTLPITSPSSALPITSPSSASPITSTSGVGPARTAEQWARLVLERAPWKARAQMLTAWTLLGIPLAPPWSRTQVLGWRIVRNTPAAIVLESRAALGITARLVFHTSGTHLTQVMLVRYDHRPGRLVWSRLAPGHRRFIRSLLSRL</sequence>